<protein>
    <submittedName>
        <fullName evidence="2">LRRCT domain-containing protein</fullName>
    </submittedName>
</protein>
<evidence type="ECO:0000313" key="2">
    <source>
        <dbReference type="WBParaSite" id="PS1159_v2.g20799.t1"/>
    </source>
</evidence>
<organism evidence="1 2">
    <name type="scientific">Panagrolaimus sp. PS1159</name>
    <dbReference type="NCBI Taxonomy" id="55785"/>
    <lineage>
        <taxon>Eukaryota</taxon>
        <taxon>Metazoa</taxon>
        <taxon>Ecdysozoa</taxon>
        <taxon>Nematoda</taxon>
        <taxon>Chromadorea</taxon>
        <taxon>Rhabditida</taxon>
        <taxon>Tylenchina</taxon>
        <taxon>Panagrolaimomorpha</taxon>
        <taxon>Panagrolaimoidea</taxon>
        <taxon>Panagrolaimidae</taxon>
        <taxon>Panagrolaimus</taxon>
    </lineage>
</organism>
<reference evidence="2" key="1">
    <citation type="submission" date="2022-11" db="UniProtKB">
        <authorList>
            <consortium name="WormBaseParasite"/>
        </authorList>
    </citation>
    <scope>IDENTIFICATION</scope>
</reference>
<dbReference type="Proteomes" id="UP000887580">
    <property type="component" value="Unplaced"/>
</dbReference>
<accession>A0AC35FU40</accession>
<dbReference type="WBParaSite" id="PS1159_v2.g20799.t1">
    <property type="protein sequence ID" value="PS1159_v2.g20799.t1"/>
    <property type="gene ID" value="PS1159_v2.g20799"/>
</dbReference>
<proteinExistence type="predicted"/>
<sequence>MAFNCKADNSTTTTILPPTTTKTLPPATTTTETISTTTAYVETFDYEVCGNVTLKVDCSCSQNGYLYCTPSHDDYYYWSWMKNPPFRSTNLKIMNESFVVKQVKFYENALTTLQKDKVLPGNEGTVEIMNLESNNIHYIDNGTFDSFTALKELDLTNNYLTNVSGNILTKEFGLILQKLNLKQNLFTSITALDFSNLMELKDLSLYGNPNYIHENAFGYAYNKSSPPPLESFSVEYCNLSTIPEELLNWHNVKKIGLGGNPFICNCSMAWLINDLVSPTHSMNLQNIATTGYGSSDFQCSGPYGLKGISFAHLSKNFCPNEVKRECKEVKEKIVKELPSPFYISWFHICVGIALICFGIILGMTILPLFRLCCSRQKKEIIGFSNQNFPDDLVHEDFDEC</sequence>
<name>A0AC35FU40_9BILA</name>
<evidence type="ECO:0000313" key="1">
    <source>
        <dbReference type="Proteomes" id="UP000887580"/>
    </source>
</evidence>